<evidence type="ECO:0000313" key="1">
    <source>
        <dbReference type="EMBL" id="GAY68451.1"/>
    </source>
</evidence>
<dbReference type="Proteomes" id="UP000236630">
    <property type="component" value="Unassembled WGS sequence"/>
</dbReference>
<sequence>LCFKASSSCWEVHNLQLLRNGNCTLWPILAPGSQNLLNGTSQCKTLGSVLVHKGRRKKCFPLGVIQISFHTCSSERSSLHTQSHFDLSDGVGEKWCLCTFVDQ</sequence>
<proteinExistence type="predicted"/>
<protein>
    <submittedName>
        <fullName evidence="1">Uncharacterized protein</fullName>
    </submittedName>
</protein>
<feature type="non-terminal residue" evidence="1">
    <location>
        <position position="1"/>
    </location>
</feature>
<comment type="caution">
    <text evidence="1">The sequence shown here is derived from an EMBL/GenBank/DDBJ whole genome shotgun (WGS) entry which is preliminary data.</text>
</comment>
<name>A0A2H5QV05_CITUN</name>
<dbReference type="EMBL" id="BDQV01000884">
    <property type="protein sequence ID" value="GAY68451.1"/>
    <property type="molecule type" value="Genomic_DNA"/>
</dbReference>
<keyword evidence="2" id="KW-1185">Reference proteome</keyword>
<organism evidence="1 2">
    <name type="scientific">Citrus unshiu</name>
    <name type="common">Satsuma mandarin</name>
    <name type="synonym">Citrus nobilis var. unshiu</name>
    <dbReference type="NCBI Taxonomy" id="55188"/>
    <lineage>
        <taxon>Eukaryota</taxon>
        <taxon>Viridiplantae</taxon>
        <taxon>Streptophyta</taxon>
        <taxon>Embryophyta</taxon>
        <taxon>Tracheophyta</taxon>
        <taxon>Spermatophyta</taxon>
        <taxon>Magnoliopsida</taxon>
        <taxon>eudicotyledons</taxon>
        <taxon>Gunneridae</taxon>
        <taxon>Pentapetalae</taxon>
        <taxon>rosids</taxon>
        <taxon>malvids</taxon>
        <taxon>Sapindales</taxon>
        <taxon>Rutaceae</taxon>
        <taxon>Aurantioideae</taxon>
        <taxon>Citrus</taxon>
    </lineage>
</organism>
<dbReference type="AlphaFoldDB" id="A0A2H5QV05"/>
<gene>
    <name evidence="1" type="ORF">CUMW_264220</name>
</gene>
<reference evidence="1 2" key="1">
    <citation type="journal article" date="2017" name="Front. Genet.">
        <title>Draft sequencing of the heterozygous diploid genome of Satsuma (Citrus unshiu Marc.) using a hybrid assembly approach.</title>
        <authorList>
            <person name="Shimizu T."/>
            <person name="Tanizawa Y."/>
            <person name="Mochizuki T."/>
            <person name="Nagasaki H."/>
            <person name="Yoshioka T."/>
            <person name="Toyoda A."/>
            <person name="Fujiyama A."/>
            <person name="Kaminuma E."/>
            <person name="Nakamura Y."/>
        </authorList>
    </citation>
    <scope>NUCLEOTIDE SEQUENCE [LARGE SCALE GENOMIC DNA]</scope>
    <source>
        <strain evidence="2">cv. Miyagawa wase</strain>
    </source>
</reference>
<evidence type="ECO:0000313" key="2">
    <source>
        <dbReference type="Proteomes" id="UP000236630"/>
    </source>
</evidence>
<accession>A0A2H5QV05</accession>